<evidence type="ECO:0000259" key="2">
    <source>
        <dbReference type="SMART" id="SM01017"/>
    </source>
</evidence>
<dbReference type="InterPro" id="IPR014756">
    <property type="entry name" value="Ig_E-set"/>
</dbReference>
<keyword evidence="4" id="KW-1185">Reference proteome</keyword>
<dbReference type="InParanoid" id="A0A7M7NJT5"/>
<dbReference type="AlphaFoldDB" id="A0A7M7NJT5"/>
<dbReference type="InterPro" id="IPR014752">
    <property type="entry name" value="Arrestin-like_C"/>
</dbReference>
<dbReference type="EnsemblMetazoa" id="XM_030981634">
    <property type="protein sequence ID" value="XP_030837494"/>
    <property type="gene ID" value="LOC588101"/>
</dbReference>
<organism evidence="3 4">
    <name type="scientific">Strongylocentrotus purpuratus</name>
    <name type="common">Purple sea urchin</name>
    <dbReference type="NCBI Taxonomy" id="7668"/>
    <lineage>
        <taxon>Eukaryota</taxon>
        <taxon>Metazoa</taxon>
        <taxon>Echinodermata</taxon>
        <taxon>Eleutherozoa</taxon>
        <taxon>Echinozoa</taxon>
        <taxon>Echinoidea</taxon>
        <taxon>Euechinoidea</taxon>
        <taxon>Echinacea</taxon>
        <taxon>Camarodonta</taxon>
        <taxon>Echinidea</taxon>
        <taxon>Strongylocentrotidae</taxon>
        <taxon>Strongylocentrotus</taxon>
    </lineage>
</organism>
<dbReference type="OrthoDB" id="298939at2759"/>
<dbReference type="InterPro" id="IPR011021">
    <property type="entry name" value="Arrestin-like_N"/>
</dbReference>
<dbReference type="Proteomes" id="UP000007110">
    <property type="component" value="Unassembled WGS sequence"/>
</dbReference>
<dbReference type="GO" id="GO:0007165">
    <property type="term" value="P:signal transduction"/>
    <property type="evidence" value="ECO:0007669"/>
    <property type="project" value="InterPro"/>
</dbReference>
<dbReference type="SMART" id="SM01017">
    <property type="entry name" value="Arrestin_C"/>
    <property type="match status" value="1"/>
</dbReference>
<dbReference type="InterPro" id="IPR000698">
    <property type="entry name" value="Arrestin"/>
</dbReference>
<dbReference type="PANTHER" id="PTHR11792">
    <property type="entry name" value="ARRESTIN"/>
    <property type="match status" value="1"/>
</dbReference>
<dbReference type="GeneID" id="588101"/>
<dbReference type="OMA" id="MCVKGTE"/>
<reference evidence="3" key="2">
    <citation type="submission" date="2021-01" db="UniProtKB">
        <authorList>
            <consortium name="EnsemblMetazoa"/>
        </authorList>
    </citation>
    <scope>IDENTIFICATION</scope>
</reference>
<evidence type="ECO:0000313" key="3">
    <source>
        <dbReference type="EnsemblMetazoa" id="XP_030837494"/>
    </source>
</evidence>
<dbReference type="FunFam" id="2.60.40.840:FF:000002">
    <property type="entry name" value="Arrestin 3"/>
    <property type="match status" value="1"/>
</dbReference>
<accession>A0A7M7NJT5</accession>
<dbReference type="PRINTS" id="PR00309">
    <property type="entry name" value="ARRESTIN"/>
</dbReference>
<dbReference type="InterPro" id="IPR017864">
    <property type="entry name" value="Arrestin_CS"/>
</dbReference>
<proteinExistence type="inferred from homology"/>
<evidence type="ECO:0000256" key="1">
    <source>
        <dbReference type="ARBA" id="ARBA00005298"/>
    </source>
</evidence>
<dbReference type="InterPro" id="IPR014753">
    <property type="entry name" value="Arrestin_N"/>
</dbReference>
<dbReference type="SUPFAM" id="SSF81296">
    <property type="entry name" value="E set domains"/>
    <property type="match status" value="2"/>
</dbReference>
<feature type="domain" description="Arrestin C-terminal-like" evidence="2">
    <location>
        <begin position="198"/>
        <end position="360"/>
    </location>
</feature>
<dbReference type="GO" id="GO:0007600">
    <property type="term" value="P:sensory perception"/>
    <property type="evidence" value="ECO:0000318"/>
    <property type="project" value="GO_Central"/>
</dbReference>
<dbReference type="InterPro" id="IPR011022">
    <property type="entry name" value="Arrestin_C-like"/>
</dbReference>
<evidence type="ECO:0000313" key="4">
    <source>
        <dbReference type="Proteomes" id="UP000007110"/>
    </source>
</evidence>
<dbReference type="Pfam" id="PF02752">
    <property type="entry name" value="Arrestin_C"/>
    <property type="match status" value="1"/>
</dbReference>
<reference evidence="4" key="1">
    <citation type="submission" date="2015-02" db="EMBL/GenBank/DDBJ databases">
        <title>Genome sequencing for Strongylocentrotus purpuratus.</title>
        <authorList>
            <person name="Murali S."/>
            <person name="Liu Y."/>
            <person name="Vee V."/>
            <person name="English A."/>
            <person name="Wang M."/>
            <person name="Skinner E."/>
            <person name="Han Y."/>
            <person name="Muzny D.M."/>
            <person name="Worley K.C."/>
            <person name="Gibbs R.A."/>
        </authorList>
    </citation>
    <scope>NUCLEOTIDE SEQUENCE</scope>
</reference>
<dbReference type="GO" id="GO:0005737">
    <property type="term" value="C:cytoplasm"/>
    <property type="evidence" value="ECO:0000318"/>
    <property type="project" value="GO_Central"/>
</dbReference>
<dbReference type="Gene3D" id="2.60.40.640">
    <property type="match status" value="1"/>
</dbReference>
<dbReference type="Gene3D" id="2.60.40.840">
    <property type="match status" value="1"/>
</dbReference>
<dbReference type="Pfam" id="PF00339">
    <property type="entry name" value="Arrestin_N"/>
    <property type="match status" value="1"/>
</dbReference>
<dbReference type="KEGG" id="spu:588101"/>
<dbReference type="RefSeq" id="XP_030837494.1">
    <property type="nucleotide sequence ID" value="XM_030981634.1"/>
</dbReference>
<dbReference type="GO" id="GO:0001664">
    <property type="term" value="F:G protein-coupled receptor binding"/>
    <property type="evidence" value="ECO:0000318"/>
    <property type="project" value="GO_Central"/>
</dbReference>
<name>A0A7M7NJT5_STRPU</name>
<protein>
    <recommendedName>
        <fullName evidence="2">Arrestin C-terminal-like domain-containing protein</fullName>
    </recommendedName>
</protein>
<dbReference type="PROSITE" id="PS00295">
    <property type="entry name" value="ARRESTINS"/>
    <property type="match status" value="1"/>
</dbReference>
<dbReference type="GO" id="GO:0002031">
    <property type="term" value="P:G protein-coupled receptor internalization"/>
    <property type="evidence" value="ECO:0000318"/>
    <property type="project" value="GO_Central"/>
</dbReference>
<dbReference type="PANTHER" id="PTHR11792:SF17">
    <property type="entry name" value="KURTZ ARRESTIN"/>
    <property type="match status" value="1"/>
</dbReference>
<sequence length="420" mass="47141">MSAGSRGKSATRVFKKSSSNGKITTYLGKRDYVDHSTHIDPIDGVVLLDPDYLKDRKVFARLVAIFRYGREELDVLGLSFRKELFLAQRQVYPPLPENERPLTRLQTSLSKKLGNKAYPFSFELTKNSPFSVCLQPAQNDEKKPCGVEYALHTYIGDDINEVPSKRRSVELAIRKVAYAPRRQGIQPSGEDSKEFLFSKAPLRLEATLDKEVYHHGETISVNVHVSNQSSKSVKKVIVTAFQLADIQLFETGSFKCEVDKYEASTELEGMPIKPSQVLTKVFKVTPLLENNRDKRGLALDGKLKHEDTNLASSTFFRNDVMKKEDLGITVKYKVEVRLVGDIFASDLTVEMPFILSHPPPPAPEPAMTSESNNEQGEVLDPNLIKFDTSGAAPNYADDDLLFEDFHRMCVKGTEGKDTET</sequence>
<comment type="similarity">
    <text evidence="1">Belongs to the arrestin family.</text>
</comment>